<gene>
    <name evidence="1" type="ORF">A3F83_06775</name>
</gene>
<proteinExistence type="predicted"/>
<reference evidence="1 2" key="1">
    <citation type="journal article" date="2016" name="Nat. Commun.">
        <title>Thousands of microbial genomes shed light on interconnected biogeochemical processes in an aquifer system.</title>
        <authorList>
            <person name="Anantharaman K."/>
            <person name="Brown C.T."/>
            <person name="Hug L.A."/>
            <person name="Sharon I."/>
            <person name="Castelle C.J."/>
            <person name="Probst A.J."/>
            <person name="Thomas B.C."/>
            <person name="Singh A."/>
            <person name="Wilkins M.J."/>
            <person name="Karaoz U."/>
            <person name="Brodie E.L."/>
            <person name="Williams K.H."/>
            <person name="Hubbard S.S."/>
            <person name="Banfield J.F."/>
        </authorList>
    </citation>
    <scope>NUCLEOTIDE SEQUENCE [LARGE SCALE GENOMIC DNA]</scope>
</reference>
<dbReference type="Proteomes" id="UP000179129">
    <property type="component" value="Unassembled WGS sequence"/>
</dbReference>
<evidence type="ECO:0000313" key="1">
    <source>
        <dbReference type="EMBL" id="OGG06673.1"/>
    </source>
</evidence>
<accession>A0A1F5Z2T7</accession>
<dbReference type="EMBL" id="MFIX01000012">
    <property type="protein sequence ID" value="OGG06673.1"/>
    <property type="molecule type" value="Genomic_DNA"/>
</dbReference>
<comment type="caution">
    <text evidence="1">The sequence shown here is derived from an EMBL/GenBank/DDBJ whole genome shotgun (WGS) entry which is preliminary data.</text>
</comment>
<evidence type="ECO:0000313" key="2">
    <source>
        <dbReference type="Proteomes" id="UP000179129"/>
    </source>
</evidence>
<sequence length="228" mass="26016">MEKSLTGKNVIQRWQARVERGLAGLVEKAAGTTELERYSEALKQSRSLKSLNAPLSRLLNTLGEIGLRLGFSLLSLILLKKGETLDPQDPLLKINLSRARLGLANRFLLRAPESGAAAYNLTDGKKRLEALLGKNILPDSRSVEAGLLLRRIEDRLEMWGDFKRGELESEAIREFLSQENKKYQRIRSAKIATEMELEKFSGGKTGFYYREYRQEQEKKREKRRRHGG</sequence>
<name>A0A1F5Z2T7_9BACT</name>
<dbReference type="AlphaFoldDB" id="A0A1F5Z2T7"/>
<protein>
    <submittedName>
        <fullName evidence="1">Uncharacterized protein</fullName>
    </submittedName>
</protein>
<organism evidence="1 2">
    <name type="scientific">Candidatus Glassbacteria bacterium RIFCSPLOWO2_12_FULL_58_11</name>
    <dbReference type="NCBI Taxonomy" id="1817867"/>
    <lineage>
        <taxon>Bacteria</taxon>
        <taxon>Candidatus Glassiibacteriota</taxon>
    </lineage>
</organism>